<comment type="caution">
    <text evidence="1">The sequence shown here is derived from an EMBL/GenBank/DDBJ whole genome shotgun (WGS) entry which is preliminary data.</text>
</comment>
<dbReference type="EMBL" id="MU003512">
    <property type="protein sequence ID" value="KAF2469419.1"/>
    <property type="molecule type" value="Genomic_DNA"/>
</dbReference>
<evidence type="ECO:0000313" key="1">
    <source>
        <dbReference type="EMBL" id="KAF2469419.1"/>
    </source>
</evidence>
<organism evidence="1 2">
    <name type="scientific">Lindgomyces ingoldianus</name>
    <dbReference type="NCBI Taxonomy" id="673940"/>
    <lineage>
        <taxon>Eukaryota</taxon>
        <taxon>Fungi</taxon>
        <taxon>Dikarya</taxon>
        <taxon>Ascomycota</taxon>
        <taxon>Pezizomycotina</taxon>
        <taxon>Dothideomycetes</taxon>
        <taxon>Pleosporomycetidae</taxon>
        <taxon>Pleosporales</taxon>
        <taxon>Lindgomycetaceae</taxon>
        <taxon>Lindgomyces</taxon>
    </lineage>
</organism>
<keyword evidence="2" id="KW-1185">Reference proteome</keyword>
<proteinExistence type="predicted"/>
<gene>
    <name evidence="1" type="ORF">BDR25DRAFT_356649</name>
</gene>
<dbReference type="Proteomes" id="UP000799755">
    <property type="component" value="Unassembled WGS sequence"/>
</dbReference>
<sequence>MKKPGGRINTEWYGPCLCKSLKSSLGRSTGRISIAGRMVIFRMNSLKPIGRPTVWSCLVEFCPRLGLHPLLGASSIIVPFGHLRFQGMGLSRTKSLLTSSISLQSSGLFLDATSPNGGTGNLVCEREWWDKAAAKFFIIGNFNCGSGYCDGNWINMQVGLRPMTRDVSDRIFTRLSPLTQVSFLSYDIELNVDQIRLSEGSFLIFEGGYLRDQEDVCLPHMCWALAEIWGFRAKLGLHRPKNLFQKNGFDEDGERLTLVGPASASFYTIETVPYFIEALAELASLIATNTISDSAASYLTSFRLHYFSPIVSASSNTSGLYLRTSAFNQMKYWEQLTPPFSSETIHIMLQMGCYVCSGETSLARIYYDSRREQSAWLLSFACSKTTRTLNDEVERNTPRVTSGKLAESMDLSIDRCSCTSCLANVSTFSARLLSTSTISPFAIFMALWRLAGCTRILRLEPESLISPDPYSAFTIPCPLEHSGQRLERDQGFQRAVLRSVQSEP</sequence>
<name>A0ACB6QQZ6_9PLEO</name>
<protein>
    <submittedName>
        <fullName evidence="1">Uncharacterized protein</fullName>
    </submittedName>
</protein>
<accession>A0ACB6QQZ6</accession>
<reference evidence="1" key="1">
    <citation type="journal article" date="2020" name="Stud. Mycol.">
        <title>101 Dothideomycetes genomes: a test case for predicting lifestyles and emergence of pathogens.</title>
        <authorList>
            <person name="Haridas S."/>
            <person name="Albert R."/>
            <person name="Binder M."/>
            <person name="Bloem J."/>
            <person name="Labutti K."/>
            <person name="Salamov A."/>
            <person name="Andreopoulos B."/>
            <person name="Baker S."/>
            <person name="Barry K."/>
            <person name="Bills G."/>
            <person name="Bluhm B."/>
            <person name="Cannon C."/>
            <person name="Castanera R."/>
            <person name="Culley D."/>
            <person name="Daum C."/>
            <person name="Ezra D."/>
            <person name="Gonzalez J."/>
            <person name="Henrissat B."/>
            <person name="Kuo A."/>
            <person name="Liang C."/>
            <person name="Lipzen A."/>
            <person name="Lutzoni F."/>
            <person name="Magnuson J."/>
            <person name="Mondo S."/>
            <person name="Nolan M."/>
            <person name="Ohm R."/>
            <person name="Pangilinan J."/>
            <person name="Park H.-J."/>
            <person name="Ramirez L."/>
            <person name="Alfaro M."/>
            <person name="Sun H."/>
            <person name="Tritt A."/>
            <person name="Yoshinaga Y."/>
            <person name="Zwiers L.-H."/>
            <person name="Turgeon B."/>
            <person name="Goodwin S."/>
            <person name="Spatafora J."/>
            <person name="Crous P."/>
            <person name="Grigoriev I."/>
        </authorList>
    </citation>
    <scope>NUCLEOTIDE SEQUENCE</scope>
    <source>
        <strain evidence="1">ATCC 200398</strain>
    </source>
</reference>
<evidence type="ECO:0000313" key="2">
    <source>
        <dbReference type="Proteomes" id="UP000799755"/>
    </source>
</evidence>